<evidence type="ECO:0000313" key="2">
    <source>
        <dbReference type="Proteomes" id="UP001626537"/>
    </source>
</evidence>
<protein>
    <submittedName>
        <fullName evidence="1">Uncharacterized protein</fullName>
    </submittedName>
</protein>
<proteinExistence type="predicted"/>
<name>A0ABZ0I3W8_9GAMM</name>
<reference evidence="1 2" key="1">
    <citation type="submission" date="2023-10" db="EMBL/GenBank/DDBJ databases">
        <title>Two novel species belonging to the OM43/NOR5 clade.</title>
        <authorList>
            <person name="Park M."/>
        </authorList>
    </citation>
    <scope>NUCLEOTIDE SEQUENCE [LARGE SCALE GENOMIC DNA]</scope>
    <source>
        <strain evidence="1 2">IMCC43200</strain>
    </source>
</reference>
<evidence type="ECO:0000313" key="1">
    <source>
        <dbReference type="EMBL" id="WOJ94213.1"/>
    </source>
</evidence>
<dbReference type="RefSeq" id="WP_407348849.1">
    <property type="nucleotide sequence ID" value="NZ_CP136864.1"/>
</dbReference>
<keyword evidence="2" id="KW-1185">Reference proteome</keyword>
<gene>
    <name evidence="1" type="ORF">R0135_03360</name>
</gene>
<dbReference type="Proteomes" id="UP001626537">
    <property type="component" value="Chromosome"/>
</dbReference>
<organism evidence="1 2">
    <name type="scientific">Congregibacter variabilis</name>
    <dbReference type="NCBI Taxonomy" id="3081200"/>
    <lineage>
        <taxon>Bacteria</taxon>
        <taxon>Pseudomonadati</taxon>
        <taxon>Pseudomonadota</taxon>
        <taxon>Gammaproteobacteria</taxon>
        <taxon>Cellvibrionales</taxon>
        <taxon>Halieaceae</taxon>
        <taxon>Congregibacter</taxon>
    </lineage>
</organism>
<sequence length="130" mass="13958">MSNICKGEWCTPTPSALNPAAPIIAADIAVSVHERLSEISALFSAIRSSDESTAMRLAFIGEALTEDHSDNLVFELGELAGSVGQNFDDAGARILAYEEKLTGIKTQPEGCAEFTHPSGGYQKLRSHNYE</sequence>
<accession>A0ABZ0I3W8</accession>
<dbReference type="EMBL" id="CP136864">
    <property type="protein sequence ID" value="WOJ94213.1"/>
    <property type="molecule type" value="Genomic_DNA"/>
</dbReference>